<name>A0ABT5WX97_9SPHN</name>
<evidence type="ECO:0000313" key="5">
    <source>
        <dbReference type="Proteomes" id="UP001216253"/>
    </source>
</evidence>
<evidence type="ECO:0000313" key="4">
    <source>
        <dbReference type="EMBL" id="MDE8654526.1"/>
    </source>
</evidence>
<evidence type="ECO:0000256" key="1">
    <source>
        <dbReference type="ARBA" id="ARBA00006484"/>
    </source>
</evidence>
<protein>
    <submittedName>
        <fullName evidence="4">SDR family NAD(P)-dependent oxidoreductase</fullName>
    </submittedName>
</protein>
<dbReference type="PROSITE" id="PS00061">
    <property type="entry name" value="ADH_SHORT"/>
    <property type="match status" value="1"/>
</dbReference>
<accession>A0ABT5WX97</accession>
<gene>
    <name evidence="4" type="ORF">PYV00_22770</name>
</gene>
<dbReference type="PANTHER" id="PTHR42760:SF133">
    <property type="entry name" value="3-OXOACYL-[ACYL-CARRIER-PROTEIN] REDUCTASE"/>
    <property type="match status" value="1"/>
</dbReference>
<dbReference type="PRINTS" id="PR00080">
    <property type="entry name" value="SDRFAMILY"/>
</dbReference>
<comment type="caution">
    <text evidence="4">The sequence shown here is derived from an EMBL/GenBank/DDBJ whole genome shotgun (WGS) entry which is preliminary data.</text>
</comment>
<dbReference type="EMBL" id="JARESE010000085">
    <property type="protein sequence ID" value="MDE8654526.1"/>
    <property type="molecule type" value="Genomic_DNA"/>
</dbReference>
<dbReference type="PRINTS" id="PR00081">
    <property type="entry name" value="GDHRDH"/>
</dbReference>
<dbReference type="CDD" id="cd05233">
    <property type="entry name" value="SDR_c"/>
    <property type="match status" value="1"/>
</dbReference>
<dbReference type="PANTHER" id="PTHR42760">
    <property type="entry name" value="SHORT-CHAIN DEHYDROGENASES/REDUCTASES FAMILY MEMBER"/>
    <property type="match status" value="1"/>
</dbReference>
<evidence type="ECO:0000256" key="2">
    <source>
        <dbReference type="ARBA" id="ARBA00023002"/>
    </source>
</evidence>
<comment type="similarity">
    <text evidence="1 3">Belongs to the short-chain dehydrogenases/reductases (SDR) family.</text>
</comment>
<keyword evidence="5" id="KW-1185">Reference proteome</keyword>
<dbReference type="RefSeq" id="WP_275230641.1">
    <property type="nucleotide sequence ID" value="NZ_JARESE010000085.1"/>
</dbReference>
<dbReference type="Gene3D" id="3.40.50.720">
    <property type="entry name" value="NAD(P)-binding Rossmann-like Domain"/>
    <property type="match status" value="1"/>
</dbReference>
<dbReference type="Pfam" id="PF00106">
    <property type="entry name" value="adh_short"/>
    <property type="match status" value="1"/>
</dbReference>
<organism evidence="4 5">
    <name type="scientific">Novosphingobium album</name>
    <name type="common">ex Liu et al. 2023</name>
    <dbReference type="NCBI Taxonomy" id="3031130"/>
    <lineage>
        <taxon>Bacteria</taxon>
        <taxon>Pseudomonadati</taxon>
        <taxon>Pseudomonadota</taxon>
        <taxon>Alphaproteobacteria</taxon>
        <taxon>Sphingomonadales</taxon>
        <taxon>Sphingomonadaceae</taxon>
        <taxon>Novosphingobium</taxon>
    </lineage>
</organism>
<evidence type="ECO:0000256" key="3">
    <source>
        <dbReference type="RuleBase" id="RU000363"/>
    </source>
</evidence>
<dbReference type="InterPro" id="IPR002347">
    <property type="entry name" value="SDR_fam"/>
</dbReference>
<proteinExistence type="inferred from homology"/>
<sequence length="272" mass="28215">MQDLAGKVAFITGGAGGLGFGMAEAFAEAGMRIVISDIDGERLERAVANLATRGVAALGIAFDITDRAAWDDAVGRAVDRFGAVHVLCNNAGITAVGWEVDQIAPDLWDLVIATNLTATFNGARAVLPVMKAQGEGGHIVNTASISGLRARAGHAVYVAAKHGVVGLSETLRLELAPHGIGVSVLCPGHVPTPLPETSRRLRAAVEGSAPRPVAEVLAGAPTAIDALGVGRMVRDAVMADRLFVLTHPEFRDVVGERHREVMDAFAIAAARA</sequence>
<dbReference type="Proteomes" id="UP001216253">
    <property type="component" value="Unassembled WGS sequence"/>
</dbReference>
<keyword evidence="2" id="KW-0560">Oxidoreductase</keyword>
<reference evidence="4 5" key="1">
    <citation type="submission" date="2023-03" db="EMBL/GenBank/DDBJ databases">
        <title>NovoSphingobium album sp. nov. isolated from polycyclic aromatic hydrocarbons- and heavy-metal polluted soil.</title>
        <authorList>
            <person name="Liu Z."/>
            <person name="Wang K."/>
        </authorList>
    </citation>
    <scope>NUCLEOTIDE SEQUENCE [LARGE SCALE GENOMIC DNA]</scope>
    <source>
        <strain evidence="4 5">H3SJ31-1</strain>
    </source>
</reference>
<dbReference type="InterPro" id="IPR020904">
    <property type="entry name" value="Sc_DH/Rdtase_CS"/>
</dbReference>
<dbReference type="InterPro" id="IPR036291">
    <property type="entry name" value="NAD(P)-bd_dom_sf"/>
</dbReference>
<dbReference type="SUPFAM" id="SSF51735">
    <property type="entry name" value="NAD(P)-binding Rossmann-fold domains"/>
    <property type="match status" value="1"/>
</dbReference>